<evidence type="ECO:0000256" key="1">
    <source>
        <dbReference type="SAM" id="Phobius"/>
    </source>
</evidence>
<dbReference type="Proteomes" id="UP000587760">
    <property type="component" value="Unassembled WGS sequence"/>
</dbReference>
<name>A0A841RAV3_9SPIO</name>
<dbReference type="RefSeq" id="WP_184745835.1">
    <property type="nucleotide sequence ID" value="NZ_JACHGJ010000002.1"/>
</dbReference>
<accession>A0A841RAV3</accession>
<keyword evidence="2" id="KW-0808">Transferase</keyword>
<dbReference type="InterPro" id="IPR058117">
    <property type="entry name" value="BV97_02767-like"/>
</dbReference>
<dbReference type="NCBIfam" id="NF006749">
    <property type="entry name" value="PRK09272.1-2"/>
    <property type="match status" value="1"/>
</dbReference>
<keyword evidence="1" id="KW-1133">Transmembrane helix</keyword>
<proteinExistence type="predicted"/>
<organism evidence="2 3">
    <name type="scientific">Spirochaeta isovalerica</name>
    <dbReference type="NCBI Taxonomy" id="150"/>
    <lineage>
        <taxon>Bacteria</taxon>
        <taxon>Pseudomonadati</taxon>
        <taxon>Spirochaetota</taxon>
        <taxon>Spirochaetia</taxon>
        <taxon>Spirochaetales</taxon>
        <taxon>Spirochaetaceae</taxon>
        <taxon>Spirochaeta</taxon>
    </lineage>
</organism>
<protein>
    <submittedName>
        <fullName evidence="2">Nitrogen fixation/metabolism regulation signal transduction histidine kinase</fullName>
    </submittedName>
</protein>
<dbReference type="GO" id="GO:0016301">
    <property type="term" value="F:kinase activity"/>
    <property type="evidence" value="ECO:0007669"/>
    <property type="project" value="UniProtKB-KW"/>
</dbReference>
<keyword evidence="1" id="KW-0812">Transmembrane</keyword>
<feature type="transmembrane region" description="Helical" evidence="1">
    <location>
        <begin position="29"/>
        <end position="48"/>
    </location>
</feature>
<feature type="transmembrane region" description="Helical" evidence="1">
    <location>
        <begin position="86"/>
        <end position="105"/>
    </location>
</feature>
<sequence length="116" mass="12707">MLQYIIKVILSALIIVAVSEIGKRSSLFGALVAALPLTSLLAIVWMRLEKVGTDQIARLSGSIFWLVIPSLLFFILFPFLLNRGMAFWFSFAIAAVSTTAAYLLMSRILTAAGIQL</sequence>
<evidence type="ECO:0000313" key="3">
    <source>
        <dbReference type="Proteomes" id="UP000587760"/>
    </source>
</evidence>
<comment type="caution">
    <text evidence="2">The sequence shown here is derived from an EMBL/GenBank/DDBJ whole genome shotgun (WGS) entry which is preliminary data.</text>
</comment>
<keyword evidence="3" id="KW-1185">Reference proteome</keyword>
<dbReference type="AlphaFoldDB" id="A0A841RAV3"/>
<dbReference type="EMBL" id="JACHGJ010000002">
    <property type="protein sequence ID" value="MBB6480049.1"/>
    <property type="molecule type" value="Genomic_DNA"/>
</dbReference>
<keyword evidence="1" id="KW-0472">Membrane</keyword>
<keyword evidence="2" id="KW-0418">Kinase</keyword>
<reference evidence="2 3" key="1">
    <citation type="submission" date="2020-08" db="EMBL/GenBank/DDBJ databases">
        <title>Genomic Encyclopedia of Type Strains, Phase IV (KMG-IV): sequencing the most valuable type-strain genomes for metagenomic binning, comparative biology and taxonomic classification.</title>
        <authorList>
            <person name="Goeker M."/>
        </authorList>
    </citation>
    <scope>NUCLEOTIDE SEQUENCE [LARGE SCALE GENOMIC DNA]</scope>
    <source>
        <strain evidence="2 3">DSM 2461</strain>
    </source>
</reference>
<gene>
    <name evidence="2" type="ORF">HNR50_001707</name>
</gene>
<feature type="transmembrane region" description="Helical" evidence="1">
    <location>
        <begin position="60"/>
        <end position="80"/>
    </location>
</feature>
<evidence type="ECO:0000313" key="2">
    <source>
        <dbReference type="EMBL" id="MBB6480049.1"/>
    </source>
</evidence>